<dbReference type="Gene3D" id="3.40.50.300">
    <property type="entry name" value="P-loop containing nucleotide triphosphate hydrolases"/>
    <property type="match status" value="2"/>
</dbReference>
<keyword evidence="3" id="KW-0347">Helicase</keyword>
<feature type="domain" description="NERD" evidence="6">
    <location>
        <begin position="17"/>
        <end position="115"/>
    </location>
</feature>
<dbReference type="InterPro" id="IPR014017">
    <property type="entry name" value="DNA_helicase_UvrD-like_C"/>
</dbReference>
<organism evidence="8 9">
    <name type="scientific">Azotobacter beijerinckii</name>
    <dbReference type="NCBI Taxonomy" id="170623"/>
    <lineage>
        <taxon>Bacteria</taxon>
        <taxon>Pseudomonadati</taxon>
        <taxon>Pseudomonadota</taxon>
        <taxon>Gammaproteobacteria</taxon>
        <taxon>Pseudomonadales</taxon>
        <taxon>Pseudomonadaceae</taxon>
        <taxon>Azotobacter</taxon>
    </lineage>
</organism>
<dbReference type="GO" id="GO:0005524">
    <property type="term" value="F:ATP binding"/>
    <property type="evidence" value="ECO:0007669"/>
    <property type="project" value="UniProtKB-KW"/>
</dbReference>
<dbReference type="Pfam" id="PF08378">
    <property type="entry name" value="NERD"/>
    <property type="match status" value="1"/>
</dbReference>
<dbReference type="Proteomes" id="UP000199005">
    <property type="component" value="Unassembled WGS sequence"/>
</dbReference>
<dbReference type="InterPro" id="IPR000212">
    <property type="entry name" value="DNA_helicase_UvrD/REP"/>
</dbReference>
<dbReference type="PANTHER" id="PTHR11070:SF2">
    <property type="entry name" value="ATP-DEPENDENT DNA HELICASE SRS2"/>
    <property type="match status" value="1"/>
</dbReference>
<dbReference type="GO" id="GO:0003677">
    <property type="term" value="F:DNA binding"/>
    <property type="evidence" value="ECO:0007669"/>
    <property type="project" value="InterPro"/>
</dbReference>
<dbReference type="PANTHER" id="PTHR11070">
    <property type="entry name" value="UVRD / RECB / PCRA DNA HELICASE FAMILY MEMBER"/>
    <property type="match status" value="1"/>
</dbReference>
<gene>
    <name evidence="8" type="ORF">SAMN04244579_00452</name>
</gene>
<reference evidence="8 9" key="1">
    <citation type="submission" date="2016-10" db="EMBL/GenBank/DDBJ databases">
        <authorList>
            <person name="de Groot N.N."/>
        </authorList>
    </citation>
    <scope>NUCLEOTIDE SEQUENCE [LARGE SCALE GENOMIC DNA]</scope>
    <source>
        <strain evidence="8 9">DSM 1041</strain>
    </source>
</reference>
<dbReference type="Pfam" id="PF13361">
    <property type="entry name" value="UvrD_C"/>
    <property type="match status" value="1"/>
</dbReference>
<evidence type="ECO:0000313" key="8">
    <source>
        <dbReference type="EMBL" id="SEI43329.1"/>
    </source>
</evidence>
<name>A0A1H6QHV7_9GAMM</name>
<proteinExistence type="predicted"/>
<dbReference type="STRING" id="170623.SAMN04244579_00452"/>
<keyword evidence="4" id="KW-0067">ATP-binding</keyword>
<dbReference type="SUPFAM" id="SSF52540">
    <property type="entry name" value="P-loop containing nucleoside triphosphate hydrolases"/>
    <property type="match status" value="1"/>
</dbReference>
<evidence type="ECO:0000259" key="6">
    <source>
        <dbReference type="Pfam" id="PF08378"/>
    </source>
</evidence>
<dbReference type="InterPro" id="IPR027417">
    <property type="entry name" value="P-loop_NTPase"/>
</dbReference>
<dbReference type="RefSeq" id="WP_090896726.1">
    <property type="nucleotide sequence ID" value="NZ_FNYO01000003.1"/>
</dbReference>
<sequence length="608" mass="66948">MAVLIPPLGTCLSRMTAGQRRVAHVLQDCLEDDCLVWFDLLPGRTRRHPDFIVLHPERGLLFLEVRDWTAGSLKRISLATCTLETAEGRREVEHPLTQARQFAGQAAQDLLCLDAAGRPVCPVGWGVVFSGIGRAQMEQGMPPEVRERLLPEHRVLYRDDLHETEPEAFRQRLWRMAEPGLPGRLTRAQIDGIRWQLFPSLRIGDDGLTAPPGQATAGAPLPGGVRVMDLRQEVLARSLGGGHRIIHGAAGSGKTLILGYRCLQLAGTLEKPIQVLCFNATLAAELRRFAASRGIGERVQVQHFHAWCEQQLETWGLEVLEGEDEYYWRVADSVIAGLARGQIPGDQYGALLIDEGHDFEPEWLRLLTRLVAPESGSLLLLYDDAQSIYKKRSALGFSLASVGIQARGRSSVLRRNYRNSRAILEFAARLAGEHLQAGEGDIPLVEPQAAGGSGPLPMLRRFERLAGELAHAAECLRQWHAEGMSWKDMAVLYPAGGAGQAMAETLAGLGIPHLWLDERAVRERYCAETDQVAIMPIQGSKGLEFSAVVLLDASFVAPGEVAESALPERVRLLHVGITRARQRLLIGFHRNNAVARALSGDDLRPYAH</sequence>
<dbReference type="GO" id="GO:0000725">
    <property type="term" value="P:recombinational repair"/>
    <property type="evidence" value="ECO:0007669"/>
    <property type="project" value="TreeGrafter"/>
</dbReference>
<evidence type="ECO:0000256" key="4">
    <source>
        <dbReference type="ARBA" id="ARBA00022840"/>
    </source>
</evidence>
<evidence type="ECO:0000313" key="9">
    <source>
        <dbReference type="Proteomes" id="UP000199005"/>
    </source>
</evidence>
<keyword evidence="2" id="KW-0378">Hydrolase</keyword>
<dbReference type="GO" id="GO:0043138">
    <property type="term" value="F:3'-5' DNA helicase activity"/>
    <property type="evidence" value="ECO:0007669"/>
    <property type="project" value="TreeGrafter"/>
</dbReference>
<protein>
    <recommendedName>
        <fullName evidence="5">DNA 3'-5' helicase II</fullName>
    </recommendedName>
</protein>
<dbReference type="PROSITE" id="PS50096">
    <property type="entry name" value="IQ"/>
    <property type="match status" value="1"/>
</dbReference>
<evidence type="ECO:0000256" key="5">
    <source>
        <dbReference type="ARBA" id="ARBA00034923"/>
    </source>
</evidence>
<dbReference type="GO" id="GO:0016787">
    <property type="term" value="F:hydrolase activity"/>
    <property type="evidence" value="ECO:0007669"/>
    <property type="project" value="UniProtKB-KW"/>
</dbReference>
<dbReference type="EMBL" id="FNYO01000003">
    <property type="protein sequence ID" value="SEI43329.1"/>
    <property type="molecule type" value="Genomic_DNA"/>
</dbReference>
<evidence type="ECO:0000256" key="3">
    <source>
        <dbReference type="ARBA" id="ARBA00022806"/>
    </source>
</evidence>
<keyword evidence="1" id="KW-0547">Nucleotide-binding</keyword>
<evidence type="ECO:0000259" key="7">
    <source>
        <dbReference type="Pfam" id="PF13361"/>
    </source>
</evidence>
<dbReference type="AlphaFoldDB" id="A0A1H6QHV7"/>
<evidence type="ECO:0000256" key="2">
    <source>
        <dbReference type="ARBA" id="ARBA00022801"/>
    </source>
</evidence>
<evidence type="ECO:0000256" key="1">
    <source>
        <dbReference type="ARBA" id="ARBA00022741"/>
    </source>
</evidence>
<accession>A0A1H6QHV7</accession>
<dbReference type="InterPro" id="IPR011528">
    <property type="entry name" value="NERD"/>
</dbReference>
<dbReference type="GO" id="GO:0005829">
    <property type="term" value="C:cytosol"/>
    <property type="evidence" value="ECO:0007669"/>
    <property type="project" value="TreeGrafter"/>
</dbReference>
<feature type="domain" description="UvrD-like helicase C-terminal" evidence="7">
    <location>
        <begin position="528"/>
        <end position="590"/>
    </location>
</feature>